<comment type="caution">
    <text evidence="2">The sequence shown here is derived from an EMBL/GenBank/DDBJ whole genome shotgun (WGS) entry which is preliminary data.</text>
</comment>
<feature type="compositionally biased region" description="Polar residues" evidence="1">
    <location>
        <begin position="158"/>
        <end position="182"/>
    </location>
</feature>
<gene>
    <name evidence="2" type="ORF">OUZ56_009140</name>
</gene>
<evidence type="ECO:0000256" key="1">
    <source>
        <dbReference type="SAM" id="MobiDB-lite"/>
    </source>
</evidence>
<feature type="region of interest" description="Disordered" evidence="1">
    <location>
        <begin position="142"/>
        <end position="213"/>
    </location>
</feature>
<protein>
    <submittedName>
        <fullName evidence="2">Uncharacterized protein</fullName>
    </submittedName>
</protein>
<name>A0ABR0AFD8_9CRUS</name>
<dbReference type="Proteomes" id="UP001234178">
    <property type="component" value="Unassembled WGS sequence"/>
</dbReference>
<evidence type="ECO:0000313" key="3">
    <source>
        <dbReference type="Proteomes" id="UP001234178"/>
    </source>
</evidence>
<feature type="compositionally biased region" description="Low complexity" evidence="1">
    <location>
        <begin position="196"/>
        <end position="213"/>
    </location>
</feature>
<keyword evidence="3" id="KW-1185">Reference proteome</keyword>
<accession>A0ABR0AFD8</accession>
<sequence length="258" mass="28294">MTEYNDGDNSIPVAKCSSRWLCLLILPKRKTTPIEALCVDVLALPRPNNNLTGSRPPSRPQPPLRMLVAFDGFLHDWKKKGDSDQAIVNQEHWNAFSTPTLELQPGAFARRLWVLQPLGSVVNRSLIVFESTAFQLISYTGKEKRDDDVGGPTLYAHNRQTNMHTPIQTDGQQRAVDSNSPPKKTKQSNKAKKISDVLGGSSSSPSSSSGKHASNGYSCCPFSKRFFPVRSLSLASTPLLCVLPTRIPGTIVLGTHSK</sequence>
<evidence type="ECO:0000313" key="2">
    <source>
        <dbReference type="EMBL" id="KAK4023740.1"/>
    </source>
</evidence>
<proteinExistence type="predicted"/>
<dbReference type="EMBL" id="JAOYFB010000037">
    <property type="protein sequence ID" value="KAK4023740.1"/>
    <property type="molecule type" value="Genomic_DNA"/>
</dbReference>
<organism evidence="2 3">
    <name type="scientific">Daphnia magna</name>
    <dbReference type="NCBI Taxonomy" id="35525"/>
    <lineage>
        <taxon>Eukaryota</taxon>
        <taxon>Metazoa</taxon>
        <taxon>Ecdysozoa</taxon>
        <taxon>Arthropoda</taxon>
        <taxon>Crustacea</taxon>
        <taxon>Branchiopoda</taxon>
        <taxon>Diplostraca</taxon>
        <taxon>Cladocera</taxon>
        <taxon>Anomopoda</taxon>
        <taxon>Daphniidae</taxon>
        <taxon>Daphnia</taxon>
    </lineage>
</organism>
<reference evidence="2 3" key="1">
    <citation type="journal article" date="2023" name="Nucleic Acids Res.">
        <title>The hologenome of Daphnia magna reveals possible DNA methylation and microbiome-mediated evolution of the host genome.</title>
        <authorList>
            <person name="Chaturvedi A."/>
            <person name="Li X."/>
            <person name="Dhandapani V."/>
            <person name="Marshall H."/>
            <person name="Kissane S."/>
            <person name="Cuenca-Cambronero M."/>
            <person name="Asole G."/>
            <person name="Calvet F."/>
            <person name="Ruiz-Romero M."/>
            <person name="Marangio P."/>
            <person name="Guigo R."/>
            <person name="Rago D."/>
            <person name="Mirbahai L."/>
            <person name="Eastwood N."/>
            <person name="Colbourne J.K."/>
            <person name="Zhou J."/>
            <person name="Mallon E."/>
            <person name="Orsini L."/>
        </authorList>
    </citation>
    <scope>NUCLEOTIDE SEQUENCE [LARGE SCALE GENOMIC DNA]</scope>
    <source>
        <strain evidence="2">LRV0_1</strain>
    </source>
</reference>
<feature type="compositionally biased region" description="Basic residues" evidence="1">
    <location>
        <begin position="183"/>
        <end position="192"/>
    </location>
</feature>